<dbReference type="SUPFAM" id="SSF56112">
    <property type="entry name" value="Protein kinase-like (PK-like)"/>
    <property type="match status" value="1"/>
</dbReference>
<dbReference type="InterPro" id="IPR051130">
    <property type="entry name" value="Mito_struct-func_regulator"/>
</dbReference>
<organism evidence="2 3">
    <name type="scientific">Ilex paraguariensis</name>
    <name type="common">yerba mate</name>
    <dbReference type="NCBI Taxonomy" id="185542"/>
    <lineage>
        <taxon>Eukaryota</taxon>
        <taxon>Viridiplantae</taxon>
        <taxon>Streptophyta</taxon>
        <taxon>Embryophyta</taxon>
        <taxon>Tracheophyta</taxon>
        <taxon>Spermatophyta</taxon>
        <taxon>Magnoliopsida</taxon>
        <taxon>eudicotyledons</taxon>
        <taxon>Gunneridae</taxon>
        <taxon>Pentapetalae</taxon>
        <taxon>asterids</taxon>
        <taxon>campanulids</taxon>
        <taxon>Aquifoliales</taxon>
        <taxon>Aquifoliaceae</taxon>
        <taxon>Ilex</taxon>
    </lineage>
</organism>
<evidence type="ECO:0000259" key="1">
    <source>
        <dbReference type="Pfam" id="PF03109"/>
    </source>
</evidence>
<dbReference type="InterPro" id="IPR011009">
    <property type="entry name" value="Kinase-like_dom_sf"/>
</dbReference>
<name>A0ABC8TLQ0_9AQUA</name>
<dbReference type="PANTHER" id="PTHR43173:SF3">
    <property type="entry name" value="ABC1 FAMILY PROTEIN"/>
    <property type="match status" value="1"/>
</dbReference>
<evidence type="ECO:0000313" key="2">
    <source>
        <dbReference type="EMBL" id="CAK9170118.1"/>
    </source>
</evidence>
<dbReference type="EMBL" id="CAUOFW020005436">
    <property type="protein sequence ID" value="CAK9170118.1"/>
    <property type="molecule type" value="Genomic_DNA"/>
</dbReference>
<gene>
    <name evidence="2" type="ORF">ILEXP_LOCUS39606</name>
</gene>
<evidence type="ECO:0000313" key="3">
    <source>
        <dbReference type="Proteomes" id="UP001642360"/>
    </source>
</evidence>
<keyword evidence="3" id="KW-1185">Reference proteome</keyword>
<accession>A0ABC8TLQ0</accession>
<dbReference type="Proteomes" id="UP001642360">
    <property type="component" value="Unassembled WGS sequence"/>
</dbReference>
<reference evidence="2 3" key="1">
    <citation type="submission" date="2024-02" db="EMBL/GenBank/DDBJ databases">
        <authorList>
            <person name="Vignale AGUSTIN F."/>
            <person name="Sosa J E."/>
            <person name="Modenutti C."/>
        </authorList>
    </citation>
    <scope>NUCLEOTIDE SEQUENCE [LARGE SCALE GENOMIC DNA]</scope>
</reference>
<protein>
    <recommendedName>
        <fullName evidence="1">ABC1 atypical kinase-like domain-containing protein</fullName>
    </recommendedName>
</protein>
<dbReference type="PANTHER" id="PTHR43173">
    <property type="entry name" value="ABC1 FAMILY PROTEIN"/>
    <property type="match status" value="1"/>
</dbReference>
<dbReference type="Pfam" id="PF03109">
    <property type="entry name" value="ABC1"/>
    <property type="match status" value="1"/>
</dbReference>
<sequence length="219" mass="25264">MDDLFLNFDKIPLATASIAQVHRATLTNGQEVVVKVQHEGVKTIILEDLKNAKSIVDWIAWAEPQYNFNPMIDEWCKESPKELDFNSEAENTRTVSRNLGCSHKCDEYVPANRVDVLIPEVILDPSGLVWIIVPSATPPDMTPHVRCPPMRHRSCKHPVQHRNWAKYISITLEVIKWTLHHRWTRVEPKNFGGNLSKTRYPRCRSHILNLLDTIVRLAY</sequence>
<feature type="domain" description="ABC1 atypical kinase-like" evidence="1">
    <location>
        <begin position="2"/>
        <end position="110"/>
    </location>
</feature>
<dbReference type="AlphaFoldDB" id="A0ABC8TLQ0"/>
<dbReference type="InterPro" id="IPR004147">
    <property type="entry name" value="ABC1_dom"/>
</dbReference>
<comment type="caution">
    <text evidence="2">The sequence shown here is derived from an EMBL/GenBank/DDBJ whole genome shotgun (WGS) entry which is preliminary data.</text>
</comment>
<proteinExistence type="predicted"/>